<organism evidence="1 2">
    <name type="scientific">Salix koriyanagi</name>
    <dbReference type="NCBI Taxonomy" id="2511006"/>
    <lineage>
        <taxon>Eukaryota</taxon>
        <taxon>Viridiplantae</taxon>
        <taxon>Streptophyta</taxon>
        <taxon>Embryophyta</taxon>
        <taxon>Tracheophyta</taxon>
        <taxon>Spermatophyta</taxon>
        <taxon>Magnoliopsida</taxon>
        <taxon>eudicotyledons</taxon>
        <taxon>Gunneridae</taxon>
        <taxon>Pentapetalae</taxon>
        <taxon>rosids</taxon>
        <taxon>fabids</taxon>
        <taxon>Malpighiales</taxon>
        <taxon>Salicaceae</taxon>
        <taxon>Saliceae</taxon>
        <taxon>Salix</taxon>
    </lineage>
</organism>
<name>A0A9Q0WTA9_9ROSI</name>
<proteinExistence type="predicted"/>
<dbReference type="PANTHER" id="PTHR34958">
    <property type="entry name" value="CONDITIONAL LOSS-OF-GROWTH 1"/>
    <property type="match status" value="1"/>
</dbReference>
<protein>
    <submittedName>
        <fullName evidence="1">CONDITIONAL LOSS-OF-GROWTH 1</fullName>
    </submittedName>
</protein>
<dbReference type="AlphaFoldDB" id="A0A9Q0WTA9"/>
<keyword evidence="2" id="KW-1185">Reference proteome</keyword>
<accession>A0A9Q0WTA9</accession>
<evidence type="ECO:0000313" key="2">
    <source>
        <dbReference type="Proteomes" id="UP001151752"/>
    </source>
</evidence>
<comment type="caution">
    <text evidence="1">The sequence shown here is derived from an EMBL/GenBank/DDBJ whole genome shotgun (WGS) entry which is preliminary data.</text>
</comment>
<sequence length="101" mass="10889">MSSNFSPSRNSSGSSRLQLQFGVVSRLRSSSVKKPPEPLRRAVADCLSSSVSATSPYGTSSVTSTDAPRTLRDYLAAPATTDLAYGVILEHTIAERERRNE</sequence>
<dbReference type="PANTHER" id="PTHR34958:SF1">
    <property type="entry name" value="ARMADILLO-LIKE HELICAL DOMAIN-CONTAINING PROTEIN"/>
    <property type="match status" value="1"/>
</dbReference>
<reference evidence="1" key="2">
    <citation type="journal article" date="2023" name="Int. J. Mol. Sci.">
        <title>De Novo Assembly and Annotation of 11 Diverse Shrub Willow (Salix) Genomes Reveals Novel Gene Organization in Sex-Linked Regions.</title>
        <authorList>
            <person name="Hyden B."/>
            <person name="Feng K."/>
            <person name="Yates T.B."/>
            <person name="Jawdy S."/>
            <person name="Cereghino C."/>
            <person name="Smart L.B."/>
            <person name="Muchero W."/>
        </authorList>
    </citation>
    <scope>NUCLEOTIDE SEQUENCE</scope>
    <source>
        <tissue evidence="1">Shoot tip</tissue>
    </source>
</reference>
<dbReference type="Proteomes" id="UP001151752">
    <property type="component" value="Chromosome 10"/>
</dbReference>
<reference evidence="1" key="1">
    <citation type="submission" date="2022-11" db="EMBL/GenBank/DDBJ databases">
        <authorList>
            <person name="Hyden B.L."/>
            <person name="Feng K."/>
            <person name="Yates T."/>
            <person name="Jawdy S."/>
            <person name="Smart L.B."/>
            <person name="Muchero W."/>
        </authorList>
    </citation>
    <scope>NUCLEOTIDE SEQUENCE</scope>
    <source>
        <tissue evidence="1">Shoot tip</tissue>
    </source>
</reference>
<evidence type="ECO:0000313" key="1">
    <source>
        <dbReference type="EMBL" id="KAJ6772804.1"/>
    </source>
</evidence>
<dbReference type="EMBL" id="JAPFFM010000002">
    <property type="protein sequence ID" value="KAJ6772804.1"/>
    <property type="molecule type" value="Genomic_DNA"/>
</dbReference>
<gene>
    <name evidence="1" type="ORF">OIU74_018921</name>
</gene>